<dbReference type="Proteomes" id="UP000053235">
    <property type="component" value="Unassembled WGS sequence"/>
</dbReference>
<proteinExistence type="predicted"/>
<name>A0A0M7AG74_9HYPH</name>
<organism evidence="1 2">
    <name type="scientific">Roseibium alexandrii</name>
    <dbReference type="NCBI Taxonomy" id="388408"/>
    <lineage>
        <taxon>Bacteria</taxon>
        <taxon>Pseudomonadati</taxon>
        <taxon>Pseudomonadota</taxon>
        <taxon>Alphaproteobacteria</taxon>
        <taxon>Hyphomicrobiales</taxon>
        <taxon>Stappiaceae</taxon>
        <taxon>Roseibium</taxon>
    </lineage>
</organism>
<keyword evidence="2" id="KW-1185">Reference proteome</keyword>
<gene>
    <name evidence="1" type="ORF">LAX5112_03605</name>
</gene>
<protein>
    <submittedName>
        <fullName evidence="1">Plasmid recombination enzyme</fullName>
    </submittedName>
</protein>
<evidence type="ECO:0000313" key="1">
    <source>
        <dbReference type="EMBL" id="CTQ73637.1"/>
    </source>
</evidence>
<dbReference type="RefSeq" id="WP_055672960.1">
    <property type="nucleotide sequence ID" value="NZ_CXWD01000015.1"/>
</dbReference>
<dbReference type="GO" id="GO:0006310">
    <property type="term" value="P:DNA recombination"/>
    <property type="evidence" value="ECO:0007669"/>
    <property type="project" value="InterPro"/>
</dbReference>
<dbReference type="Pfam" id="PF01076">
    <property type="entry name" value="Mob_Pre"/>
    <property type="match status" value="1"/>
</dbReference>
<accession>A0A0M7AG74</accession>
<dbReference type="EMBL" id="CXWD01000015">
    <property type="protein sequence ID" value="CTQ73637.1"/>
    <property type="molecule type" value="Genomic_DNA"/>
</dbReference>
<reference evidence="2" key="1">
    <citation type="submission" date="2015-07" db="EMBL/GenBank/DDBJ databases">
        <authorList>
            <person name="Rodrigo-Torres Lidia"/>
            <person name="Arahal R.David."/>
        </authorList>
    </citation>
    <scope>NUCLEOTIDE SEQUENCE [LARGE SCALE GENOMIC DNA]</scope>
    <source>
        <strain evidence="2">CECT 5112</strain>
    </source>
</reference>
<dbReference type="Gene3D" id="3.30.930.30">
    <property type="match status" value="1"/>
</dbReference>
<dbReference type="STRING" id="388408.LAX5112_03605"/>
<evidence type="ECO:0000313" key="2">
    <source>
        <dbReference type="Proteomes" id="UP000053235"/>
    </source>
</evidence>
<dbReference type="OrthoDB" id="6183171at2"/>
<dbReference type="GO" id="GO:0003677">
    <property type="term" value="F:DNA binding"/>
    <property type="evidence" value="ECO:0007669"/>
    <property type="project" value="InterPro"/>
</dbReference>
<dbReference type="AlphaFoldDB" id="A0A0M7AG74"/>
<dbReference type="InterPro" id="IPR001668">
    <property type="entry name" value="Mob_Pre"/>
</dbReference>
<sequence length="422" mass="47610">MGYQFIHLEAYSRKADSKGRSVDWVLAEARRDPKASLHVECPAPPELIHGINLDELAALHDERADVATTTLKNGKMRKVRRDQKSLLTVVASYPTPLKEVTENSAEHESLKSWEQRTVKWLQSQFGDDLMTVIRHTDERYPHLHAYVLPGSDQELRALRMHPGHEAKRRVMDSDSNPSRKKEVNRLGDRAYRDAMRRWQDSYHKNVGVPSGLTRLGPARRRLSREAWQAEQVAARAVKAAEERAARYVEAVKSKGSAYAEKIKAEAADIRKEAELRASEAKAAQVRASQLERQAQGVLERARLEAARILSKVAPYRKAGAFVRSIWDGLSSSKIRKKVRSEFAQQIDNLSREASEEAASRRRAEQRASELEGVVRNSKLIQAATSHEVYRLKRRLEPEIIENPNLLTSETALTVPSGGSHGS</sequence>